<dbReference type="PANTHER" id="PTHR33941">
    <property type="entry name" value="PROPANEDIOL UTILIZATION PROTEIN PDUA"/>
    <property type="match status" value="1"/>
</dbReference>
<organism evidence="6 7">
    <name type="scientific">Hydrogenoanaerobacterium saccharovorans</name>
    <dbReference type="NCBI Taxonomy" id="474960"/>
    <lineage>
        <taxon>Bacteria</taxon>
        <taxon>Bacillati</taxon>
        <taxon>Bacillota</taxon>
        <taxon>Clostridia</taxon>
        <taxon>Eubacteriales</taxon>
        <taxon>Oscillospiraceae</taxon>
        <taxon>Hydrogenoanaerobacterium</taxon>
    </lineage>
</organism>
<dbReference type="AlphaFoldDB" id="A0A1H7ZI48"/>
<gene>
    <name evidence="6" type="ORF">SAMN05216180_0681</name>
</gene>
<dbReference type="Pfam" id="PF00936">
    <property type="entry name" value="BMC"/>
    <property type="match status" value="1"/>
</dbReference>
<comment type="similarity">
    <text evidence="3">Belongs to the bacterial microcompartments protein family.</text>
</comment>
<dbReference type="Proteomes" id="UP000199158">
    <property type="component" value="Unassembled WGS sequence"/>
</dbReference>
<keyword evidence="2" id="KW-1283">Bacterial microcompartment</keyword>
<protein>
    <submittedName>
        <fullName evidence="6">Energy-coupling factor transport system substrate-specific component</fullName>
    </submittedName>
</protein>
<evidence type="ECO:0000313" key="7">
    <source>
        <dbReference type="Proteomes" id="UP000199158"/>
    </source>
</evidence>
<dbReference type="Gene3D" id="3.30.70.1710">
    <property type="match status" value="1"/>
</dbReference>
<evidence type="ECO:0000256" key="4">
    <source>
        <dbReference type="SAM" id="MobiDB-lite"/>
    </source>
</evidence>
<evidence type="ECO:0000256" key="1">
    <source>
        <dbReference type="ARBA" id="ARBA00024322"/>
    </source>
</evidence>
<keyword evidence="7" id="KW-1185">Reference proteome</keyword>
<feature type="region of interest" description="Disordered" evidence="4">
    <location>
        <begin position="83"/>
        <end position="125"/>
    </location>
</feature>
<reference evidence="6 7" key="1">
    <citation type="submission" date="2016-10" db="EMBL/GenBank/DDBJ databases">
        <authorList>
            <person name="de Groot N.N."/>
        </authorList>
    </citation>
    <scope>NUCLEOTIDE SEQUENCE [LARGE SCALE GENOMIC DNA]</scope>
    <source>
        <strain evidence="6 7">CGMCC 1.5070</strain>
    </source>
</reference>
<dbReference type="SUPFAM" id="SSF143414">
    <property type="entry name" value="CcmK-like"/>
    <property type="match status" value="1"/>
</dbReference>
<comment type="subcellular location">
    <subcellularLocation>
        <location evidence="1">Bacterial microcompartment</location>
    </subcellularLocation>
</comment>
<dbReference type="PROSITE" id="PS51930">
    <property type="entry name" value="BMC_2"/>
    <property type="match status" value="1"/>
</dbReference>
<proteinExistence type="inferred from homology"/>
<name>A0A1H7ZI48_9FIRM</name>
<dbReference type="EMBL" id="FOCG01000001">
    <property type="protein sequence ID" value="SEM57921.1"/>
    <property type="molecule type" value="Genomic_DNA"/>
</dbReference>
<sequence length="200" mass="21826">MKALGMIEVYGYLSAVEALDSALKAANVNLLSVTKVRGGLVTVMVTGDVGAVKASMDASAAAASRVGKVVSVHVIPRPASDIENMLSSSSKPPQPPSDIPPPKRQEPVMPAKNEPLSVNEPEQMKQNVQPEQTDLDNAGDMETVDLQSLTRENMADMKVVKLREIARALNLKSMSKKEIRFAKKEELIERICEFQNRRDD</sequence>
<dbReference type="STRING" id="474960.SAMN05216180_0681"/>
<evidence type="ECO:0000259" key="5">
    <source>
        <dbReference type="PROSITE" id="PS51930"/>
    </source>
</evidence>
<dbReference type="InterPro" id="IPR000249">
    <property type="entry name" value="BMC_dom"/>
</dbReference>
<dbReference type="InterPro" id="IPR044872">
    <property type="entry name" value="CcmK/CsoS1_BMC"/>
</dbReference>
<dbReference type="InterPro" id="IPR037233">
    <property type="entry name" value="CcmK-like_sf"/>
</dbReference>
<dbReference type="RefSeq" id="WP_092751634.1">
    <property type="nucleotide sequence ID" value="NZ_FOCG01000001.1"/>
</dbReference>
<dbReference type="CDD" id="cd07045">
    <property type="entry name" value="BMC_CcmK_like"/>
    <property type="match status" value="1"/>
</dbReference>
<evidence type="ECO:0000313" key="6">
    <source>
        <dbReference type="EMBL" id="SEM57921.1"/>
    </source>
</evidence>
<accession>A0A1H7ZI48</accession>
<evidence type="ECO:0000256" key="3">
    <source>
        <dbReference type="PROSITE-ProRule" id="PRU01278"/>
    </source>
</evidence>
<dbReference type="PANTHER" id="PTHR33941:SF11">
    <property type="entry name" value="BACTERIAL MICROCOMPARTMENT SHELL PROTEIN PDUJ"/>
    <property type="match status" value="1"/>
</dbReference>
<dbReference type="SMART" id="SM00877">
    <property type="entry name" value="BMC"/>
    <property type="match status" value="1"/>
</dbReference>
<dbReference type="OrthoDB" id="9812608at2"/>
<feature type="domain" description="BMC" evidence="5">
    <location>
        <begin position="3"/>
        <end position="87"/>
    </location>
</feature>
<evidence type="ECO:0000256" key="2">
    <source>
        <dbReference type="ARBA" id="ARBA00024446"/>
    </source>
</evidence>
<dbReference type="InterPro" id="IPR050575">
    <property type="entry name" value="BMC_shell"/>
</dbReference>
<dbReference type="GO" id="GO:0031469">
    <property type="term" value="C:bacterial microcompartment"/>
    <property type="evidence" value="ECO:0007669"/>
    <property type="project" value="UniProtKB-SubCell"/>
</dbReference>